<dbReference type="RefSeq" id="WP_265425552.1">
    <property type="nucleotide sequence ID" value="NZ_JAPFPW010000013.1"/>
</dbReference>
<reference evidence="2 3" key="1">
    <citation type="submission" date="2022-11" db="EMBL/GenBank/DDBJ databases">
        <title>Desulfobotulus tamanensis H1 sp. nov. - anaerobic, alkaliphilic, sulphate reducing bacterium isolated from terrestrial mud volcano.</title>
        <authorList>
            <person name="Frolova A."/>
            <person name="Merkel A.Y."/>
            <person name="Slobodkin A.I."/>
        </authorList>
    </citation>
    <scope>NUCLEOTIDE SEQUENCE [LARGE SCALE GENOMIC DNA]</scope>
    <source>
        <strain evidence="2 3">H1</strain>
    </source>
</reference>
<dbReference type="PANTHER" id="PTHR39158">
    <property type="entry name" value="OS08G0560600 PROTEIN"/>
    <property type="match status" value="1"/>
</dbReference>
<comment type="caution">
    <text evidence="2">The sequence shown here is derived from an EMBL/GenBank/DDBJ whole genome shotgun (WGS) entry which is preliminary data.</text>
</comment>
<dbReference type="PANTHER" id="PTHR39158:SF1">
    <property type="entry name" value="DNAJ HOMOLOG SUBFAMILY C MEMBER 28"/>
    <property type="match status" value="1"/>
</dbReference>
<proteinExistence type="predicted"/>
<dbReference type="Proteomes" id="UP001209681">
    <property type="component" value="Unassembled WGS sequence"/>
</dbReference>
<dbReference type="InterPro" id="IPR018961">
    <property type="entry name" value="DnaJ_homolog_subfam-C_membr-28"/>
</dbReference>
<evidence type="ECO:0000259" key="1">
    <source>
        <dbReference type="Pfam" id="PF09350"/>
    </source>
</evidence>
<dbReference type="EMBL" id="JAPFPW010000013">
    <property type="protein sequence ID" value="MCW7754642.1"/>
    <property type="molecule type" value="Genomic_DNA"/>
</dbReference>
<keyword evidence="3" id="KW-1185">Reference proteome</keyword>
<dbReference type="Pfam" id="PF09350">
    <property type="entry name" value="DJC28_CD"/>
    <property type="match status" value="1"/>
</dbReference>
<name>A0ABT3NB08_9BACT</name>
<evidence type="ECO:0000313" key="3">
    <source>
        <dbReference type="Proteomes" id="UP001209681"/>
    </source>
</evidence>
<protein>
    <submittedName>
        <fullName evidence="2">DUF1992 domain-containing protein</fullName>
    </submittedName>
</protein>
<dbReference type="InterPro" id="IPR052573">
    <property type="entry name" value="DnaJ_C_subfamily_28"/>
</dbReference>
<gene>
    <name evidence="2" type="ORF">OOT00_11670</name>
</gene>
<organism evidence="2 3">
    <name type="scientific">Desulfobotulus pelophilus</name>
    <dbReference type="NCBI Taxonomy" id="2823377"/>
    <lineage>
        <taxon>Bacteria</taxon>
        <taxon>Pseudomonadati</taxon>
        <taxon>Thermodesulfobacteriota</taxon>
        <taxon>Desulfobacteria</taxon>
        <taxon>Desulfobacterales</taxon>
        <taxon>Desulfobacteraceae</taxon>
        <taxon>Desulfobotulus</taxon>
    </lineage>
</organism>
<accession>A0ABT3NB08</accession>
<sequence length="123" mass="14360">MLMDKIAEEKILEAQKKGRFSNLPGSGKPLPMETISIPEDLRMAYHMLKTADFLPPELELRKEIHTARELLEKTPDLTTKHTIITRINIMIRKINMAQPSRPDREIPEEYLPRLVDRIEQNQC</sequence>
<evidence type="ECO:0000313" key="2">
    <source>
        <dbReference type="EMBL" id="MCW7754642.1"/>
    </source>
</evidence>
<feature type="domain" description="DnaJ homologue subfamily C member 28 conserved" evidence="1">
    <location>
        <begin position="6"/>
        <end position="71"/>
    </location>
</feature>